<organism evidence="9 10">
    <name type="scientific">Saccharomyces pastorianus</name>
    <name type="common">Lager yeast</name>
    <name type="synonym">Saccharomyces cerevisiae x Saccharomyces eubayanus</name>
    <dbReference type="NCBI Taxonomy" id="27292"/>
    <lineage>
        <taxon>Eukaryota</taxon>
        <taxon>Fungi</taxon>
        <taxon>Dikarya</taxon>
        <taxon>Ascomycota</taxon>
        <taxon>Saccharomycotina</taxon>
        <taxon>Saccharomycetes</taxon>
        <taxon>Saccharomycetales</taxon>
        <taxon>Saccharomycetaceae</taxon>
        <taxon>Saccharomyces</taxon>
    </lineage>
</organism>
<dbReference type="GO" id="GO:0005783">
    <property type="term" value="C:endoplasmic reticulum"/>
    <property type="evidence" value="ECO:0007669"/>
    <property type="project" value="TreeGrafter"/>
</dbReference>
<dbReference type="InterPro" id="IPR005045">
    <property type="entry name" value="CDC50/LEM3_fam"/>
</dbReference>
<proteinExistence type="inferred from homology"/>
<evidence type="ECO:0000256" key="6">
    <source>
        <dbReference type="PIRNR" id="PIRNR015840"/>
    </source>
</evidence>
<feature type="region of interest" description="Disordered" evidence="7">
    <location>
        <begin position="20"/>
        <end position="52"/>
    </location>
</feature>
<keyword evidence="10" id="KW-1185">Reference proteome</keyword>
<keyword evidence="4 8" id="KW-1133">Transmembrane helix</keyword>
<evidence type="ECO:0000256" key="3">
    <source>
        <dbReference type="ARBA" id="ARBA00022692"/>
    </source>
</evidence>
<evidence type="ECO:0000256" key="4">
    <source>
        <dbReference type="ARBA" id="ARBA00022989"/>
    </source>
</evidence>
<dbReference type="Pfam" id="PF03381">
    <property type="entry name" value="CDC50"/>
    <property type="match status" value="1"/>
</dbReference>
<dbReference type="GO" id="GO:0005794">
    <property type="term" value="C:Golgi apparatus"/>
    <property type="evidence" value="ECO:0007669"/>
    <property type="project" value="TreeGrafter"/>
</dbReference>
<dbReference type="PANTHER" id="PTHR10926:SF20">
    <property type="entry name" value="PHOSPHOLIPID-TRANSPORTING ATPASE ACCESSORY SUBUNIT LEM3"/>
    <property type="match status" value="1"/>
</dbReference>
<evidence type="ECO:0000313" key="9">
    <source>
        <dbReference type="EMBL" id="QID81833.1"/>
    </source>
</evidence>
<dbReference type="SMR" id="A0A6C1DYX4"/>
<keyword evidence="3 8" id="KW-0812">Transmembrane</keyword>
<dbReference type="GO" id="GO:0005886">
    <property type="term" value="C:plasma membrane"/>
    <property type="evidence" value="ECO:0007669"/>
    <property type="project" value="TreeGrafter"/>
</dbReference>
<keyword evidence="5 6" id="KW-0472">Membrane</keyword>
<evidence type="ECO:0000256" key="1">
    <source>
        <dbReference type="ARBA" id="ARBA00004370"/>
    </source>
</evidence>
<sequence length="414" mass="47438">MVNFDLGQVGEVFRRKDKGAIVSGDNPEEEEDVDASEFEEDEVKPVRTKNRRPKEDAFTQQRLAAINPVLTPRTVLPLYLLIAVVFVIVGGCILAQNSKVDEVTIYYQDCMTNATSSWSDIPSEHWQFVFHKYKTYNTAPQWRFVDDESDDFTKQRGTCQIRFTTPSDMKNNVYLNYVLEKFAANHRRYVLSFSEDQIRGEDASYETVHDATGINCKPLSKNADGKIYYPCGLIANSMFNDTFPLQLTNVGDTSNNYSLTNKGINWESDKKRYKKTKYNYTQIAPPPYWEKMYPDGYNETNIPDIQDWEEFQNWMRPGAFDKITKLIRINKNDTLPAGEYQLDIGLHWPVLEFNGKKGIYLTHGSHLGGRNPFLGIVYLIGGCICAAMALILLTFWLFGGRKIADASSLSWNMK</sequence>
<evidence type="ECO:0000256" key="5">
    <source>
        <dbReference type="ARBA" id="ARBA00023136"/>
    </source>
</evidence>
<reference evidence="9 10" key="1">
    <citation type="journal article" date="2019" name="BMC Genomics">
        <title>Chromosome level assembly and comparative genome analysis confirm lager-brewing yeasts originated from a single hybridization.</title>
        <authorList>
            <person name="Salazar A.N."/>
            <person name="Gorter de Vries A.R."/>
            <person name="van den Broek M."/>
            <person name="Brouwers N."/>
            <person name="de la Torre Cortes P."/>
            <person name="Kuijpers N.G.A."/>
            <person name="Daran J.G."/>
            <person name="Abeel T."/>
        </authorList>
    </citation>
    <scope>NUCLEOTIDE SEQUENCE [LARGE SCALE GENOMIC DNA]</scope>
    <source>
        <strain evidence="9 10">CBS 1483</strain>
    </source>
</reference>
<dbReference type="EMBL" id="CP048995">
    <property type="protein sequence ID" value="QID81833.1"/>
    <property type="molecule type" value="Genomic_DNA"/>
</dbReference>
<evidence type="ECO:0000256" key="2">
    <source>
        <dbReference type="ARBA" id="ARBA00009457"/>
    </source>
</evidence>
<dbReference type="PANTHER" id="PTHR10926">
    <property type="entry name" value="CELL CYCLE CONTROL PROTEIN 50"/>
    <property type="match status" value="1"/>
</dbReference>
<evidence type="ECO:0000256" key="8">
    <source>
        <dbReference type="SAM" id="Phobius"/>
    </source>
</evidence>
<feature type="transmembrane region" description="Helical" evidence="8">
    <location>
        <begin position="373"/>
        <end position="398"/>
    </location>
</feature>
<name>A0A6C1DYX4_SACPS</name>
<dbReference type="OrthoDB" id="340608at2759"/>
<evidence type="ECO:0000313" key="10">
    <source>
        <dbReference type="Proteomes" id="UP000501346"/>
    </source>
</evidence>
<accession>A0A6C1DYX4</accession>
<evidence type="ECO:0000256" key="7">
    <source>
        <dbReference type="SAM" id="MobiDB-lite"/>
    </source>
</evidence>
<protein>
    <submittedName>
        <fullName evidence="9">Alkylphosphocholine resistance protein lem3</fullName>
    </submittedName>
</protein>
<dbReference type="PIRSF" id="PIRSF015840">
    <property type="entry name" value="DUF284_TM_euk"/>
    <property type="match status" value="1"/>
</dbReference>
<comment type="subcellular location">
    <subcellularLocation>
        <location evidence="1">Membrane</location>
    </subcellularLocation>
</comment>
<dbReference type="GO" id="GO:0045332">
    <property type="term" value="P:phospholipid translocation"/>
    <property type="evidence" value="ECO:0007669"/>
    <property type="project" value="UniProtKB-UniRule"/>
</dbReference>
<dbReference type="Proteomes" id="UP000501346">
    <property type="component" value="Chromosome ScXIV"/>
</dbReference>
<comment type="similarity">
    <text evidence="2 6">Belongs to the CDC50/LEM3 family.</text>
</comment>
<feature type="compositionally biased region" description="Acidic residues" evidence="7">
    <location>
        <begin position="26"/>
        <end position="42"/>
    </location>
</feature>
<dbReference type="AlphaFoldDB" id="A0A6C1DYX4"/>
<gene>
    <name evidence="9" type="primary">LEM3_1</name>
    <name evidence="9" type="ORF">GRS66_004230</name>
</gene>
<feature type="transmembrane region" description="Helical" evidence="8">
    <location>
        <begin position="76"/>
        <end position="95"/>
    </location>
</feature>